<keyword evidence="3" id="KW-1185">Reference proteome</keyword>
<organism evidence="2 3">
    <name type="scientific">Pyxicephalus adspersus</name>
    <name type="common">African bullfrog</name>
    <dbReference type="NCBI Taxonomy" id="30357"/>
    <lineage>
        <taxon>Eukaryota</taxon>
        <taxon>Metazoa</taxon>
        <taxon>Chordata</taxon>
        <taxon>Craniata</taxon>
        <taxon>Vertebrata</taxon>
        <taxon>Euteleostomi</taxon>
        <taxon>Amphibia</taxon>
        <taxon>Batrachia</taxon>
        <taxon>Anura</taxon>
        <taxon>Neobatrachia</taxon>
        <taxon>Ranoidea</taxon>
        <taxon>Pyxicephalidae</taxon>
        <taxon>Pyxicephalinae</taxon>
        <taxon>Pyxicephalus</taxon>
    </lineage>
</organism>
<keyword evidence="1" id="KW-1133">Transmembrane helix</keyword>
<protein>
    <submittedName>
        <fullName evidence="2">Uncharacterized protein</fullName>
    </submittedName>
</protein>
<reference evidence="2" key="1">
    <citation type="thesis" date="2020" institute="ProQuest LLC" country="789 East Eisenhower Parkway, Ann Arbor, MI, USA">
        <title>Comparative Genomics and Chromosome Evolution.</title>
        <authorList>
            <person name="Mudd A.B."/>
        </authorList>
    </citation>
    <scope>NUCLEOTIDE SEQUENCE</scope>
    <source>
        <strain evidence="2">1538</strain>
        <tissue evidence="2">Blood</tissue>
    </source>
</reference>
<name>A0AAV3B0K8_PYXAD</name>
<feature type="transmembrane region" description="Helical" evidence="1">
    <location>
        <begin position="136"/>
        <end position="156"/>
    </location>
</feature>
<accession>A0AAV3B0K8</accession>
<comment type="caution">
    <text evidence="2">The sequence shown here is derived from an EMBL/GenBank/DDBJ whole genome shotgun (WGS) entry which is preliminary data.</text>
</comment>
<keyword evidence="1" id="KW-0472">Membrane</keyword>
<evidence type="ECO:0000313" key="2">
    <source>
        <dbReference type="EMBL" id="DBA28642.1"/>
    </source>
</evidence>
<keyword evidence="1" id="KW-0812">Transmembrane</keyword>
<dbReference type="AlphaFoldDB" id="A0AAV3B0K8"/>
<dbReference type="Proteomes" id="UP001181693">
    <property type="component" value="Unassembled WGS sequence"/>
</dbReference>
<dbReference type="EMBL" id="DYDO01000003">
    <property type="protein sequence ID" value="DBA28642.1"/>
    <property type="molecule type" value="Genomic_DNA"/>
</dbReference>
<sequence length="177" mass="20119">MLSNYTTYVKTCSPPHTYILGQQLSCHCFCILMNPLYVIVTEKLQHAHCVFLFNLFNFFFNFLTNLLLDLLPTVLHKSCILCQGQEKKNRTCITGHCEHMKNLHKYNKAEKVANIIAWSSLTTVALFRKMAGLKTFHILYLMLTVIALSVGTDTANSGPHKGNNKMAAYPELKKSFV</sequence>
<proteinExistence type="predicted"/>
<evidence type="ECO:0000313" key="3">
    <source>
        <dbReference type="Proteomes" id="UP001181693"/>
    </source>
</evidence>
<gene>
    <name evidence="2" type="ORF">GDO54_008970</name>
</gene>
<evidence type="ECO:0000256" key="1">
    <source>
        <dbReference type="SAM" id="Phobius"/>
    </source>
</evidence>